<dbReference type="EMBL" id="UZAM01006744">
    <property type="protein sequence ID" value="VDO93528.1"/>
    <property type="molecule type" value="Genomic_DNA"/>
</dbReference>
<sequence>MTCVTVFRLDNRLVKEKQLSFGQHVQHEAKPTYLHFILDRTLSFKPHLEKTAAGQLVNLTCYENLLAPLWEQAFACCILQPCRLYILSQSIVPLFDATAAT</sequence>
<dbReference type="OrthoDB" id="409048at2759"/>
<dbReference type="AlphaFoldDB" id="A0A183IC55"/>
<protein>
    <submittedName>
        <fullName evidence="1 3">Uncharacterized protein</fullName>
    </submittedName>
</protein>
<evidence type="ECO:0000313" key="2">
    <source>
        <dbReference type="Proteomes" id="UP000270296"/>
    </source>
</evidence>
<dbReference type="WBParaSite" id="SBAD_0000124901-mRNA-1">
    <property type="protein sequence ID" value="SBAD_0000124901-mRNA-1"/>
    <property type="gene ID" value="SBAD_0000124901"/>
</dbReference>
<dbReference type="Proteomes" id="UP000270296">
    <property type="component" value="Unassembled WGS sequence"/>
</dbReference>
<reference evidence="1 2" key="2">
    <citation type="submission" date="2018-11" db="EMBL/GenBank/DDBJ databases">
        <authorList>
            <consortium name="Pathogen Informatics"/>
        </authorList>
    </citation>
    <scope>NUCLEOTIDE SEQUENCE [LARGE SCALE GENOMIC DNA]</scope>
</reference>
<accession>A0A183IC55</accession>
<evidence type="ECO:0000313" key="3">
    <source>
        <dbReference type="WBParaSite" id="SBAD_0000124901-mRNA-1"/>
    </source>
</evidence>
<proteinExistence type="predicted"/>
<gene>
    <name evidence="1" type="ORF">SBAD_LOCUS1199</name>
</gene>
<evidence type="ECO:0000313" key="1">
    <source>
        <dbReference type="EMBL" id="VDO93528.1"/>
    </source>
</evidence>
<name>A0A183IC55_9BILA</name>
<reference evidence="3" key="1">
    <citation type="submission" date="2016-06" db="UniProtKB">
        <authorList>
            <consortium name="WormBaseParasite"/>
        </authorList>
    </citation>
    <scope>IDENTIFICATION</scope>
</reference>
<keyword evidence="2" id="KW-1185">Reference proteome</keyword>
<organism evidence="3">
    <name type="scientific">Soboliphyme baturini</name>
    <dbReference type="NCBI Taxonomy" id="241478"/>
    <lineage>
        <taxon>Eukaryota</taxon>
        <taxon>Metazoa</taxon>
        <taxon>Ecdysozoa</taxon>
        <taxon>Nematoda</taxon>
        <taxon>Enoplea</taxon>
        <taxon>Dorylaimia</taxon>
        <taxon>Dioctophymatida</taxon>
        <taxon>Dioctophymatoidea</taxon>
        <taxon>Soboliphymatidae</taxon>
        <taxon>Soboliphyme</taxon>
    </lineage>
</organism>